<dbReference type="NCBIfam" id="TIGR00154">
    <property type="entry name" value="ispE"/>
    <property type="match status" value="1"/>
</dbReference>
<dbReference type="HAMAP" id="MF_00061">
    <property type="entry name" value="IspE"/>
    <property type="match status" value="1"/>
</dbReference>
<evidence type="ECO:0000256" key="7">
    <source>
        <dbReference type="ARBA" id="ARBA00032554"/>
    </source>
</evidence>
<dbReference type="InterPro" id="IPR036554">
    <property type="entry name" value="GHMP_kinase_C_sf"/>
</dbReference>
<dbReference type="AlphaFoldDB" id="A0A5J4LAF9"/>
<feature type="domain" description="GHMP kinase N-terminal" evidence="8">
    <location>
        <begin position="61"/>
        <end position="135"/>
    </location>
</feature>
<dbReference type="InterPro" id="IPR006204">
    <property type="entry name" value="GHMP_kinase_N_dom"/>
</dbReference>
<dbReference type="InterPro" id="IPR020568">
    <property type="entry name" value="Ribosomal_Su5_D2-typ_SF"/>
</dbReference>
<dbReference type="GO" id="GO:0016114">
    <property type="term" value="P:terpenoid biosynthetic process"/>
    <property type="evidence" value="ECO:0007669"/>
    <property type="project" value="InterPro"/>
</dbReference>
<keyword evidence="5 10" id="KW-0418">Kinase</keyword>
<dbReference type="SUPFAM" id="SSF55060">
    <property type="entry name" value="GHMP Kinase, C-terminal domain"/>
    <property type="match status" value="1"/>
</dbReference>
<dbReference type="InterPro" id="IPR013750">
    <property type="entry name" value="GHMP_kinase_C_dom"/>
</dbReference>
<protein>
    <recommendedName>
        <fullName evidence="2">4-(cytidine 5'-diphospho)-2-C-methyl-D-erythritol kinase</fullName>
        <ecNumber evidence="2">2.7.1.148</ecNumber>
    </recommendedName>
    <alternativeName>
        <fullName evidence="7">4-(cytidine-5'-diphospho)-2-C-methyl-D-erythritol kinase</fullName>
    </alternativeName>
</protein>
<dbReference type="GO" id="GO:0050515">
    <property type="term" value="F:4-(cytidine 5'-diphospho)-2-C-methyl-D-erythritol kinase activity"/>
    <property type="evidence" value="ECO:0007669"/>
    <property type="project" value="UniProtKB-EC"/>
</dbReference>
<dbReference type="SUPFAM" id="SSF54211">
    <property type="entry name" value="Ribosomal protein S5 domain 2-like"/>
    <property type="match status" value="1"/>
</dbReference>
<evidence type="ECO:0000256" key="4">
    <source>
        <dbReference type="ARBA" id="ARBA00022741"/>
    </source>
</evidence>
<keyword evidence="3" id="KW-0808">Transferase</keyword>
<evidence type="ECO:0000256" key="6">
    <source>
        <dbReference type="ARBA" id="ARBA00022840"/>
    </source>
</evidence>
<evidence type="ECO:0000313" key="10">
    <source>
        <dbReference type="EMBL" id="GER94546.1"/>
    </source>
</evidence>
<dbReference type="Gene3D" id="3.30.70.890">
    <property type="entry name" value="GHMP kinase, C-terminal domain"/>
    <property type="match status" value="1"/>
</dbReference>
<evidence type="ECO:0000256" key="2">
    <source>
        <dbReference type="ARBA" id="ARBA00012052"/>
    </source>
</evidence>
<evidence type="ECO:0000256" key="3">
    <source>
        <dbReference type="ARBA" id="ARBA00022679"/>
    </source>
</evidence>
<comment type="similarity">
    <text evidence="1">Belongs to the GHMP kinase family. IspE subfamily.</text>
</comment>
<evidence type="ECO:0000256" key="1">
    <source>
        <dbReference type="ARBA" id="ARBA00009684"/>
    </source>
</evidence>
<dbReference type="InterPro" id="IPR014721">
    <property type="entry name" value="Ribsml_uS5_D2-typ_fold_subgr"/>
</dbReference>
<dbReference type="Pfam" id="PF08544">
    <property type="entry name" value="GHMP_kinases_C"/>
    <property type="match status" value="1"/>
</dbReference>
<evidence type="ECO:0000259" key="9">
    <source>
        <dbReference type="Pfam" id="PF08544"/>
    </source>
</evidence>
<dbReference type="PIRSF" id="PIRSF010376">
    <property type="entry name" value="IspE"/>
    <property type="match status" value="1"/>
</dbReference>
<dbReference type="PANTHER" id="PTHR43527:SF2">
    <property type="entry name" value="4-DIPHOSPHOCYTIDYL-2-C-METHYL-D-ERYTHRITOL KINASE, CHLOROPLASTIC"/>
    <property type="match status" value="1"/>
</dbReference>
<dbReference type="PANTHER" id="PTHR43527">
    <property type="entry name" value="4-DIPHOSPHOCYTIDYL-2-C-METHYL-D-ERYTHRITOL KINASE, CHLOROPLASTIC"/>
    <property type="match status" value="1"/>
</dbReference>
<dbReference type="Pfam" id="PF00288">
    <property type="entry name" value="GHMP_kinases_N"/>
    <property type="match status" value="1"/>
</dbReference>
<dbReference type="EC" id="2.7.1.148" evidence="2"/>
<dbReference type="EMBL" id="BLAB01000001">
    <property type="protein sequence ID" value="GER94546.1"/>
    <property type="molecule type" value="Genomic_DNA"/>
</dbReference>
<dbReference type="GO" id="GO:0005524">
    <property type="term" value="F:ATP binding"/>
    <property type="evidence" value="ECO:0007669"/>
    <property type="project" value="UniProtKB-KW"/>
</dbReference>
<proteinExistence type="inferred from homology"/>
<evidence type="ECO:0000256" key="5">
    <source>
        <dbReference type="ARBA" id="ARBA00022777"/>
    </source>
</evidence>
<accession>A0A5J4LAF9</accession>
<name>A0A5J4LAF9_9ZZZZ</name>
<sequence>MFELMAPAKVNWSLYVLDKREDGYHNILSLMHCIGLYDTLTFEHSDTIELITNMNILPEHNLVYKAAKSLQSYAEIKDGARIVLKKDIPSGAGLGGGSSDAAYALIGLNKLWGLGLDKDELKEIGSSIGSDVPFFFNCPMAIVEGRGDILTPLEMDISYPLLLVKPAIPISTVWAYERLGAKGKAQETKTELTKTMDKFNNIQLIYKALKTGDVSLLRSSAHNDFEEVVMEKYPIIKDLRRKLLNAGASMAIMSGSGSTVFGLFEDREKATNAARQFSSHWNRVVETYISS</sequence>
<dbReference type="InterPro" id="IPR004424">
    <property type="entry name" value="IspE"/>
</dbReference>
<comment type="caution">
    <text evidence="10">The sequence shown here is derived from an EMBL/GenBank/DDBJ whole genome shotgun (WGS) entry which is preliminary data.</text>
</comment>
<gene>
    <name evidence="10" type="ORF">A45J_2309</name>
</gene>
<reference evidence="10" key="1">
    <citation type="submission" date="2019-10" db="EMBL/GenBank/DDBJ databases">
        <title>Metagenomic sequencing of thiosulfate-disproportionating enrichment culture.</title>
        <authorList>
            <person name="Umezawa K."/>
            <person name="Kojima H."/>
            <person name="Fukui M."/>
        </authorList>
    </citation>
    <scope>NUCLEOTIDE SEQUENCE</scope>
    <source>
        <strain evidence="10">45J</strain>
    </source>
</reference>
<dbReference type="Gene3D" id="3.30.230.10">
    <property type="match status" value="1"/>
</dbReference>
<keyword evidence="6" id="KW-0067">ATP-binding</keyword>
<organism evidence="10">
    <name type="scientific">hot springs metagenome</name>
    <dbReference type="NCBI Taxonomy" id="433727"/>
    <lineage>
        <taxon>unclassified sequences</taxon>
        <taxon>metagenomes</taxon>
        <taxon>ecological metagenomes</taxon>
    </lineage>
</organism>
<keyword evidence="4" id="KW-0547">Nucleotide-binding</keyword>
<evidence type="ECO:0000259" key="8">
    <source>
        <dbReference type="Pfam" id="PF00288"/>
    </source>
</evidence>
<feature type="domain" description="GHMP kinase C-terminal" evidence="9">
    <location>
        <begin position="206"/>
        <end position="282"/>
    </location>
</feature>